<protein>
    <submittedName>
        <fullName evidence="2">Uncharacterized protein</fullName>
    </submittedName>
</protein>
<keyword evidence="1" id="KW-0732">Signal</keyword>
<dbReference type="EMBL" id="JAACJJ010000002">
    <property type="protein sequence ID" value="KAF5329733.1"/>
    <property type="molecule type" value="Genomic_DNA"/>
</dbReference>
<evidence type="ECO:0000313" key="2">
    <source>
        <dbReference type="EMBL" id="KAF5329733.1"/>
    </source>
</evidence>
<keyword evidence="3" id="KW-1185">Reference proteome</keyword>
<feature type="chain" id="PRO_5034954445" evidence="1">
    <location>
        <begin position="22"/>
        <end position="191"/>
    </location>
</feature>
<dbReference type="AlphaFoldDB" id="A0A8H5BUV2"/>
<sequence length="191" mass="19881">MFTRFIASFALLAYLSRLVTASPLSSPSYESELLSTNTDILARRTDPVFPDSPPSCPICQQGYPSIQSCAQAAPVLANFSMIIFNPGAFIDVIKCACGDTFQSVFPQCVDCFTQTGQQDVISTSNLPGLVGSIKNICGIESTLLGNVSAVNSANANAPQPTQTSGTRAVAQVSAGNLVASLGLLVVGLVVL</sequence>
<dbReference type="Proteomes" id="UP000567179">
    <property type="component" value="Unassembled WGS sequence"/>
</dbReference>
<gene>
    <name evidence="2" type="ORF">D9619_008983</name>
</gene>
<dbReference type="OrthoDB" id="3361196at2759"/>
<name>A0A8H5BUV2_9AGAR</name>
<proteinExistence type="predicted"/>
<feature type="signal peptide" evidence="1">
    <location>
        <begin position="1"/>
        <end position="21"/>
    </location>
</feature>
<evidence type="ECO:0000256" key="1">
    <source>
        <dbReference type="SAM" id="SignalP"/>
    </source>
</evidence>
<reference evidence="2 3" key="1">
    <citation type="journal article" date="2020" name="ISME J.">
        <title>Uncovering the hidden diversity of litter-decomposition mechanisms in mushroom-forming fungi.</title>
        <authorList>
            <person name="Floudas D."/>
            <person name="Bentzer J."/>
            <person name="Ahren D."/>
            <person name="Johansson T."/>
            <person name="Persson P."/>
            <person name="Tunlid A."/>
        </authorList>
    </citation>
    <scope>NUCLEOTIDE SEQUENCE [LARGE SCALE GENOMIC DNA]</scope>
    <source>
        <strain evidence="2 3">CBS 101986</strain>
    </source>
</reference>
<accession>A0A8H5BUV2</accession>
<comment type="caution">
    <text evidence="2">The sequence shown here is derived from an EMBL/GenBank/DDBJ whole genome shotgun (WGS) entry which is preliminary data.</text>
</comment>
<organism evidence="2 3">
    <name type="scientific">Psilocybe cf. subviscida</name>
    <dbReference type="NCBI Taxonomy" id="2480587"/>
    <lineage>
        <taxon>Eukaryota</taxon>
        <taxon>Fungi</taxon>
        <taxon>Dikarya</taxon>
        <taxon>Basidiomycota</taxon>
        <taxon>Agaricomycotina</taxon>
        <taxon>Agaricomycetes</taxon>
        <taxon>Agaricomycetidae</taxon>
        <taxon>Agaricales</taxon>
        <taxon>Agaricineae</taxon>
        <taxon>Strophariaceae</taxon>
        <taxon>Psilocybe</taxon>
    </lineage>
</organism>
<evidence type="ECO:0000313" key="3">
    <source>
        <dbReference type="Proteomes" id="UP000567179"/>
    </source>
</evidence>